<keyword evidence="1" id="KW-1133">Transmembrane helix</keyword>
<dbReference type="GO" id="GO:0016705">
    <property type="term" value="F:oxidoreductase activity, acting on paired donors, with incorporation or reduction of molecular oxygen"/>
    <property type="evidence" value="ECO:0007669"/>
    <property type="project" value="InterPro"/>
</dbReference>
<gene>
    <name evidence="2" type="ORF">L3X38_027989</name>
</gene>
<dbReference type="Proteomes" id="UP001054821">
    <property type="component" value="Chromosome 5"/>
</dbReference>
<dbReference type="AlphaFoldDB" id="A0AAD4VRK8"/>
<dbReference type="InterPro" id="IPR001128">
    <property type="entry name" value="Cyt_P450"/>
</dbReference>
<organism evidence="2 3">
    <name type="scientific">Prunus dulcis</name>
    <name type="common">Almond</name>
    <name type="synonym">Amygdalus dulcis</name>
    <dbReference type="NCBI Taxonomy" id="3755"/>
    <lineage>
        <taxon>Eukaryota</taxon>
        <taxon>Viridiplantae</taxon>
        <taxon>Streptophyta</taxon>
        <taxon>Embryophyta</taxon>
        <taxon>Tracheophyta</taxon>
        <taxon>Spermatophyta</taxon>
        <taxon>Magnoliopsida</taxon>
        <taxon>eudicotyledons</taxon>
        <taxon>Gunneridae</taxon>
        <taxon>Pentapetalae</taxon>
        <taxon>rosids</taxon>
        <taxon>fabids</taxon>
        <taxon>Rosales</taxon>
        <taxon>Rosaceae</taxon>
        <taxon>Amygdaloideae</taxon>
        <taxon>Amygdaleae</taxon>
        <taxon>Prunus</taxon>
    </lineage>
</organism>
<dbReference type="SUPFAM" id="SSF48264">
    <property type="entry name" value="Cytochrome P450"/>
    <property type="match status" value="1"/>
</dbReference>
<dbReference type="InterPro" id="IPR036396">
    <property type="entry name" value="Cyt_P450_sf"/>
</dbReference>
<dbReference type="GO" id="GO:0005506">
    <property type="term" value="F:iron ion binding"/>
    <property type="evidence" value="ECO:0007669"/>
    <property type="project" value="InterPro"/>
</dbReference>
<dbReference type="GO" id="GO:0020037">
    <property type="term" value="F:heme binding"/>
    <property type="evidence" value="ECO:0007669"/>
    <property type="project" value="InterPro"/>
</dbReference>
<comment type="caution">
    <text evidence="2">The sequence shown here is derived from an EMBL/GenBank/DDBJ whole genome shotgun (WGS) entry which is preliminary data.</text>
</comment>
<evidence type="ECO:0000313" key="3">
    <source>
        <dbReference type="Proteomes" id="UP001054821"/>
    </source>
</evidence>
<dbReference type="PANTHER" id="PTHR47951">
    <property type="entry name" value="OS08G0547900 PROTEIN"/>
    <property type="match status" value="1"/>
</dbReference>
<keyword evidence="3" id="KW-1185">Reference proteome</keyword>
<dbReference type="Gene3D" id="1.10.630.10">
    <property type="entry name" value="Cytochrome P450"/>
    <property type="match status" value="2"/>
</dbReference>
<proteinExistence type="predicted"/>
<protein>
    <recommendedName>
        <fullName evidence="4">Cytochrome P450</fullName>
    </recommendedName>
</protein>
<dbReference type="GO" id="GO:0004497">
    <property type="term" value="F:monooxygenase activity"/>
    <property type="evidence" value="ECO:0007669"/>
    <property type="project" value="InterPro"/>
</dbReference>
<dbReference type="PANTHER" id="PTHR47951:SF3">
    <property type="entry name" value="CYTOCHROME P450, FAMILY 706, SUBFAMILY A, POLYPEPTIDE 4"/>
    <property type="match status" value="1"/>
</dbReference>
<keyword evidence="1" id="KW-0812">Transmembrane</keyword>
<keyword evidence="1" id="KW-0472">Membrane</keyword>
<feature type="transmembrane region" description="Helical" evidence="1">
    <location>
        <begin position="15"/>
        <end position="34"/>
    </location>
</feature>
<dbReference type="Pfam" id="PF00067">
    <property type="entry name" value="p450"/>
    <property type="match status" value="1"/>
</dbReference>
<reference evidence="2 3" key="1">
    <citation type="journal article" date="2022" name="G3 (Bethesda)">
        <title>Whole-genome sequence and methylome profiling of the almond [Prunus dulcis (Mill.) D.A. Webb] cultivar 'Nonpareil'.</title>
        <authorList>
            <person name="D'Amico-Willman K.M."/>
            <person name="Ouma W.Z."/>
            <person name="Meulia T."/>
            <person name="Sideli G.M."/>
            <person name="Gradziel T.M."/>
            <person name="Fresnedo-Ramirez J."/>
        </authorList>
    </citation>
    <scope>NUCLEOTIDE SEQUENCE [LARGE SCALE GENOMIC DNA]</scope>
    <source>
        <strain evidence="2">Clone GOH B32 T37-40</strain>
    </source>
</reference>
<evidence type="ECO:0000313" key="2">
    <source>
        <dbReference type="EMBL" id="KAI5328592.1"/>
    </source>
</evidence>
<dbReference type="EMBL" id="JAJFAZ020000005">
    <property type="protein sequence ID" value="KAI5328592.1"/>
    <property type="molecule type" value="Genomic_DNA"/>
</dbReference>
<name>A0AAD4VRK8_PRUDU</name>
<evidence type="ECO:0000256" key="1">
    <source>
        <dbReference type="SAM" id="Phobius"/>
    </source>
</evidence>
<accession>A0AAD4VRK8</accession>
<sequence>MNSFKTSTTNDESWLLLYTFSAIFATIWCAWLCMKKSRNKIPSLPPGPLGMPLLCNLLSLDPELNSYIAGLAHTCGPIFKLRLGPMTCFVINSPSSACEVLKNRDVPVAPRIAFYGGADVVWSSHGQEWRMLRKVCVLKMLGGAELDLFQSIRQNQGIKKQMEGLVRRFDGIFEQMIDQRLLKMEEEGAKESQDFLTSLLKLKEEGGDSKTPLTMTHIKALLMTHVT</sequence>
<evidence type="ECO:0008006" key="4">
    <source>
        <dbReference type="Google" id="ProtNLM"/>
    </source>
</evidence>